<organism evidence="6">
    <name type="scientific">Dunaliella tertiolecta</name>
    <name type="common">Green alga</name>
    <dbReference type="NCBI Taxonomy" id="3047"/>
    <lineage>
        <taxon>Eukaryota</taxon>
        <taxon>Viridiplantae</taxon>
        <taxon>Chlorophyta</taxon>
        <taxon>core chlorophytes</taxon>
        <taxon>Chlorophyceae</taxon>
        <taxon>CS clade</taxon>
        <taxon>Chlamydomonadales</taxon>
        <taxon>Dunaliellaceae</taxon>
        <taxon>Dunaliella</taxon>
    </lineage>
</organism>
<evidence type="ECO:0000256" key="4">
    <source>
        <dbReference type="SAM" id="MobiDB-lite"/>
    </source>
</evidence>
<dbReference type="SMART" id="SM00088">
    <property type="entry name" value="PINT"/>
    <property type="match status" value="1"/>
</dbReference>
<keyword evidence="3" id="KW-0175">Coiled coil</keyword>
<comment type="similarity">
    <text evidence="1">Belongs to the CSN7/EIF3M family. CSN7 subfamily.</text>
</comment>
<dbReference type="Pfam" id="PF01399">
    <property type="entry name" value="PCI"/>
    <property type="match status" value="1"/>
</dbReference>
<keyword evidence="2" id="KW-0736">Signalosome</keyword>
<gene>
    <name evidence="6" type="ORF">DTER00134_LOCUS18827</name>
</gene>
<accession>A0A7S3VTQ2</accession>
<feature type="region of interest" description="Disordered" evidence="4">
    <location>
        <begin position="243"/>
        <end position="266"/>
    </location>
</feature>
<dbReference type="EMBL" id="HBIP01030994">
    <property type="protein sequence ID" value="CAE0503754.1"/>
    <property type="molecule type" value="Transcribed_RNA"/>
</dbReference>
<evidence type="ECO:0000313" key="6">
    <source>
        <dbReference type="EMBL" id="CAE0503754.1"/>
    </source>
</evidence>
<sequence>MEEAKCQQYLLLAKGAKGRAVAECIMKATAEPGLFGFRELMTLPSVLELQSGDLAPYYRLLQMFAYGVWGDYKSNASSLPELNEQQCVKLKQLTLVSLALKIKVISYQMLQQQLEIPTIRQLEDFIITECFYTSIIAGKLDQKKACLQIHNVIGRDVQPEQLPELEAGLQNWVQAAEAVLESIENRIQFSAQAAEQYRQEREQVEAKAAAVKTTLKAEPQEMVSRGDTHLDEGSFDLMDEDRMAAGPGIVGERGDRTAGRPKRRLR</sequence>
<reference evidence="6" key="1">
    <citation type="submission" date="2021-01" db="EMBL/GenBank/DDBJ databases">
        <authorList>
            <person name="Corre E."/>
            <person name="Pelletier E."/>
            <person name="Niang G."/>
            <person name="Scheremetjew M."/>
            <person name="Finn R."/>
            <person name="Kale V."/>
            <person name="Holt S."/>
            <person name="Cochrane G."/>
            <person name="Meng A."/>
            <person name="Brown T."/>
            <person name="Cohen L."/>
        </authorList>
    </citation>
    <scope>NUCLEOTIDE SEQUENCE</scope>
    <source>
        <strain evidence="6">CCMP1320</strain>
    </source>
</reference>
<feature type="coiled-coil region" evidence="3">
    <location>
        <begin position="173"/>
        <end position="214"/>
    </location>
</feature>
<evidence type="ECO:0000256" key="2">
    <source>
        <dbReference type="ARBA" id="ARBA00022790"/>
    </source>
</evidence>
<proteinExistence type="inferred from homology"/>
<feature type="domain" description="PCI" evidence="5">
    <location>
        <begin position="1"/>
        <end position="154"/>
    </location>
</feature>
<dbReference type="PANTHER" id="PTHR15350:SF5">
    <property type="entry name" value="COP9 SIGNALOSOME COMPLEX SUBUNIT 7"/>
    <property type="match status" value="1"/>
</dbReference>
<dbReference type="PANTHER" id="PTHR15350">
    <property type="entry name" value="COP9 SIGNALOSOME COMPLEX SUBUNIT 7/DENDRITIC CELL PROTEIN GA17"/>
    <property type="match status" value="1"/>
</dbReference>
<dbReference type="PROSITE" id="PS50250">
    <property type="entry name" value="PCI"/>
    <property type="match status" value="1"/>
</dbReference>
<protein>
    <recommendedName>
        <fullName evidence="5">PCI domain-containing protein</fullName>
    </recommendedName>
</protein>
<dbReference type="GO" id="GO:0008180">
    <property type="term" value="C:COP9 signalosome"/>
    <property type="evidence" value="ECO:0007669"/>
    <property type="project" value="UniProtKB-KW"/>
</dbReference>
<dbReference type="Pfam" id="PF22061">
    <property type="entry name" value="CSN7_HB_subdom"/>
    <property type="match status" value="1"/>
</dbReference>
<dbReference type="AlphaFoldDB" id="A0A7S3VTQ2"/>
<evidence type="ECO:0000256" key="3">
    <source>
        <dbReference type="SAM" id="Coils"/>
    </source>
</evidence>
<evidence type="ECO:0000259" key="5">
    <source>
        <dbReference type="PROSITE" id="PS50250"/>
    </source>
</evidence>
<name>A0A7S3VTQ2_DUNTE</name>
<evidence type="ECO:0000256" key="1">
    <source>
        <dbReference type="ARBA" id="ARBA00008482"/>
    </source>
</evidence>
<dbReference type="InterPro" id="IPR000717">
    <property type="entry name" value="PCI_dom"/>
</dbReference>
<dbReference type="InterPro" id="IPR045237">
    <property type="entry name" value="COPS7/eIF3m"/>
</dbReference>